<feature type="compositionally biased region" description="Basic and acidic residues" evidence="5">
    <location>
        <begin position="31"/>
        <end position="56"/>
    </location>
</feature>
<dbReference type="InterPro" id="IPR045863">
    <property type="entry name" value="CorA_TM1_TM2"/>
</dbReference>
<dbReference type="Pfam" id="PF01544">
    <property type="entry name" value="CorA"/>
    <property type="match status" value="1"/>
</dbReference>
<protein>
    <recommendedName>
        <fullName evidence="7">Ubiquitin-like domain-containing protein</fullName>
    </recommendedName>
</protein>
<feature type="compositionally biased region" description="Acidic residues" evidence="5">
    <location>
        <begin position="247"/>
        <end position="258"/>
    </location>
</feature>
<reference evidence="9" key="1">
    <citation type="journal article" date="2019" name="bioRxiv">
        <title>Genomics, evolutionary history and diagnostics of the Alternaria alternata species group including apple and Asian pear pathotypes.</title>
        <authorList>
            <person name="Armitage A.D."/>
            <person name="Cockerton H.M."/>
            <person name="Sreenivasaprasad S."/>
            <person name="Woodhall J.W."/>
            <person name="Lane C.R."/>
            <person name="Harrison R.J."/>
            <person name="Clarkson J.P."/>
        </authorList>
    </citation>
    <scope>NUCLEOTIDE SEQUENCE [LARGE SCALE GENOMIC DNA]</scope>
    <source>
        <strain evidence="9">FERA 1082</strain>
    </source>
</reference>
<feature type="region of interest" description="Disordered" evidence="5">
    <location>
        <begin position="1"/>
        <end position="98"/>
    </location>
</feature>
<feature type="domain" description="Ubiquitin-like" evidence="7">
    <location>
        <begin position="99"/>
        <end position="179"/>
    </location>
</feature>
<feature type="compositionally biased region" description="Low complexity" evidence="5">
    <location>
        <begin position="649"/>
        <end position="661"/>
    </location>
</feature>
<evidence type="ECO:0000256" key="1">
    <source>
        <dbReference type="ARBA" id="ARBA00004651"/>
    </source>
</evidence>
<name>A0A4Q4M945_9PLEO</name>
<dbReference type="GO" id="GO:0005886">
    <property type="term" value="C:plasma membrane"/>
    <property type="evidence" value="ECO:0007669"/>
    <property type="project" value="UniProtKB-SubCell"/>
</dbReference>
<keyword evidence="3 6" id="KW-1133">Transmembrane helix</keyword>
<feature type="region of interest" description="Disordered" evidence="5">
    <location>
        <begin position="634"/>
        <end position="663"/>
    </location>
</feature>
<dbReference type="InterPro" id="IPR054464">
    <property type="entry name" value="ULD_fung"/>
</dbReference>
<dbReference type="GO" id="GO:0050897">
    <property type="term" value="F:cobalt ion binding"/>
    <property type="evidence" value="ECO:0007669"/>
    <property type="project" value="TreeGrafter"/>
</dbReference>
<dbReference type="SUPFAM" id="SSF144083">
    <property type="entry name" value="Magnesium transport protein CorA, transmembrane region"/>
    <property type="match status" value="1"/>
</dbReference>
<evidence type="ECO:0000256" key="6">
    <source>
        <dbReference type="SAM" id="Phobius"/>
    </source>
</evidence>
<feature type="region of interest" description="Disordered" evidence="5">
    <location>
        <begin position="1440"/>
        <end position="1488"/>
    </location>
</feature>
<gene>
    <name evidence="8" type="ORF">AA0114_g8765</name>
</gene>
<dbReference type="GO" id="GO:0015087">
    <property type="term" value="F:cobalt ion transmembrane transporter activity"/>
    <property type="evidence" value="ECO:0007669"/>
    <property type="project" value="TreeGrafter"/>
</dbReference>
<dbReference type="PANTHER" id="PTHR46494">
    <property type="entry name" value="CORA FAMILY METAL ION TRANSPORTER (EUROFUNG)"/>
    <property type="match status" value="1"/>
</dbReference>
<comment type="caution">
    <text evidence="8">The sequence shown here is derived from an EMBL/GenBank/DDBJ whole genome shotgun (WGS) entry which is preliminary data.</text>
</comment>
<keyword evidence="4 6" id="KW-0472">Membrane</keyword>
<feature type="transmembrane region" description="Helical" evidence="6">
    <location>
        <begin position="1259"/>
        <end position="1280"/>
    </location>
</feature>
<dbReference type="EMBL" id="PDXA01000032">
    <property type="protein sequence ID" value="RYN45798.1"/>
    <property type="molecule type" value="Genomic_DNA"/>
</dbReference>
<sequence length="1488" mass="168353">MEIQVQDAEAARQLSNQDQTETHPALDNQATDERQDDYGHERQTKTKIQDEKDARASESLLHTFEDDKEAITPDHGLGSRDARPQQPTETHNNDTDGPEVIYLCDHLGSRYVFPFEHCSSKEDIEPLWKEIYAETDESYLDKINEGAYKVENVKGANILPSAWNKLVTPSSTIRIVFVDRSANSPQAGPPLRAHLGDTLEGHGTGGPRVLRTVTFEEPRSVSPSSRSETVATAESDLAGDVFKDDFSGEDSTDYESSESEMSSSEEIPTPEDYIHSSVPRSIATPVDAEGKVLSFQAQIKQPRRSNMLNHDLEIHGEKKAICKSDVETWKITKAMMTEFEGRYVLQIHTLPGPENARLQEGVRTTWYHIRASRLDFERFQDVCLAIPGLSDRLLARTRALLTKVYTEKVKPFLGGRFIEPGTVLRVDDPDGPDSQPVIFSCVPYLSLEPPEKQGSEANKSCFPPHTLMQAMYLYEPVRERDEEQSCRKFSDDRCGNVVHVPNLWMMNIGPGVVVSHGHRPLSSYMDGSINVVQENIKPTSRQDITKNPLTSITITDQGGQTLMFPVGSCRSYFQLEATAYELVNNYMTKAGIPESKFHLRYETLKESTTILPGDWREIVNRAADHVAININISEGPEDEKSARDSLNGSTSASAAARSTTSIPPFFHWPDPTRNIVHQGAKKPTALGKPDKKPITYLEQVEAAMLSETLDPLETTDHGVDNAFTSTDYYRSLPERMQMEFGDSLSDLKNRVELAKIPKPGATFHQTVVGNQRIGILEQSIELLNVVQETLKLWVSDLDSACVLRKLSGALDNVREWAVIIDQRGSIEHYFGEYSDTNRKHPATTECAWVLRTGHRPFLLSIPDGNTKLARSMARCKRCQSLKRFSSPQTAFEHLQRHKRFNRVEKPDNTKERGYTTTPGGEHAGVASIPKLQDWVMSPAHFWLEHTNAGTLRILTQACATAREILVEAKEIVDGVQNEDGRMSSLYSLPKELVEAFRRIVIFYLAIERALWQTRQIYDDDAQSGKSAHLTFAPYSDAGLEVLERFGNGAKLSLFSARHALKQMAKSDKPLDVLKHLSLGSEYACAWLMRRLFAKPLEENRTAGDMYRNYVSKVQFEVNHRPSKRLVRSINLIQEELQILISVNRWQSTVIQNYLSVLDDSMYETAIPARRGMFPYERILVQNCLDQLSLAREDYIDLISRCTPLSDRTKQMLEINEEDHGKAIMVFTVVTVIFLPLSFVTSYFGMNASDIRDMDQKQDLFWSVAIPLTVVTVGSCLLIGYNGNELRDMISSFYRTLMGKEKRIIEAYGMGVPQRKHIPKFPSESGGRVDSFNPAYDAEFTSPRFGLQRRPYDFEADDDWYDSPYNPTPLNRLPGPPVFRPMPMTSSDESRYFLENDGLKNKTGVKHRRTNYYDGAYTAPRDQDRMGYDQYRYVRRSSIDNISRNPPSVRSVHIPPPIPPCGFASKKSRSRSRSRNEHGQVGSRDTFFH</sequence>
<feature type="compositionally biased region" description="Basic and acidic residues" evidence="5">
    <location>
        <begin position="63"/>
        <end position="83"/>
    </location>
</feature>
<evidence type="ECO:0000259" key="7">
    <source>
        <dbReference type="Pfam" id="PF22893"/>
    </source>
</evidence>
<evidence type="ECO:0000256" key="4">
    <source>
        <dbReference type="ARBA" id="ARBA00023136"/>
    </source>
</evidence>
<accession>A0A4Q4M945</accession>
<evidence type="ECO:0000313" key="9">
    <source>
        <dbReference type="Proteomes" id="UP000292402"/>
    </source>
</evidence>
<organism evidence="8 9">
    <name type="scientific">Alternaria tenuissima</name>
    <dbReference type="NCBI Taxonomy" id="119927"/>
    <lineage>
        <taxon>Eukaryota</taxon>
        <taxon>Fungi</taxon>
        <taxon>Dikarya</taxon>
        <taxon>Ascomycota</taxon>
        <taxon>Pezizomycotina</taxon>
        <taxon>Dothideomycetes</taxon>
        <taxon>Pleosporomycetidae</taxon>
        <taxon>Pleosporales</taxon>
        <taxon>Pleosporineae</taxon>
        <taxon>Pleosporaceae</taxon>
        <taxon>Alternaria</taxon>
        <taxon>Alternaria sect. Alternaria</taxon>
        <taxon>Alternaria alternata complex</taxon>
    </lineage>
</organism>
<proteinExistence type="predicted"/>
<dbReference type="Pfam" id="PF22893">
    <property type="entry name" value="ULD_2"/>
    <property type="match status" value="1"/>
</dbReference>
<feature type="transmembrane region" description="Helical" evidence="6">
    <location>
        <begin position="1222"/>
        <end position="1247"/>
    </location>
</feature>
<feature type="region of interest" description="Disordered" evidence="5">
    <location>
        <begin position="215"/>
        <end position="270"/>
    </location>
</feature>
<evidence type="ECO:0000256" key="2">
    <source>
        <dbReference type="ARBA" id="ARBA00022692"/>
    </source>
</evidence>
<evidence type="ECO:0000256" key="3">
    <source>
        <dbReference type="ARBA" id="ARBA00022989"/>
    </source>
</evidence>
<dbReference type="GO" id="GO:0000287">
    <property type="term" value="F:magnesium ion binding"/>
    <property type="evidence" value="ECO:0007669"/>
    <property type="project" value="TreeGrafter"/>
</dbReference>
<evidence type="ECO:0000256" key="5">
    <source>
        <dbReference type="SAM" id="MobiDB-lite"/>
    </source>
</evidence>
<dbReference type="PANTHER" id="PTHR46494:SF1">
    <property type="entry name" value="CORA FAMILY METAL ION TRANSPORTER (EUROFUNG)"/>
    <property type="match status" value="1"/>
</dbReference>
<dbReference type="Gene3D" id="1.20.58.340">
    <property type="entry name" value="Magnesium transport protein CorA, transmembrane region"/>
    <property type="match status" value="1"/>
</dbReference>
<comment type="subcellular location">
    <subcellularLocation>
        <location evidence="1">Cell membrane</location>
        <topology evidence="1">Multi-pass membrane protein</topology>
    </subcellularLocation>
</comment>
<keyword evidence="2 6" id="KW-0812">Transmembrane</keyword>
<dbReference type="InterPro" id="IPR002523">
    <property type="entry name" value="MgTranspt_CorA/ZnTranspt_ZntB"/>
</dbReference>
<dbReference type="GO" id="GO:0015095">
    <property type="term" value="F:magnesium ion transmembrane transporter activity"/>
    <property type="evidence" value="ECO:0007669"/>
    <property type="project" value="TreeGrafter"/>
</dbReference>
<evidence type="ECO:0000313" key="8">
    <source>
        <dbReference type="EMBL" id="RYN45798.1"/>
    </source>
</evidence>
<dbReference type="Proteomes" id="UP000292402">
    <property type="component" value="Unassembled WGS sequence"/>
</dbReference>